<dbReference type="AlphaFoldDB" id="A0A7C1JJS7"/>
<reference evidence="1" key="1">
    <citation type="journal article" date="2020" name="mSystems">
        <title>Genome- and Community-Level Interaction Insights into Carbon Utilization and Element Cycling Functions of Hydrothermarchaeota in Hydrothermal Sediment.</title>
        <authorList>
            <person name="Zhou Z."/>
            <person name="Liu Y."/>
            <person name="Xu W."/>
            <person name="Pan J."/>
            <person name="Luo Z.H."/>
            <person name="Li M."/>
        </authorList>
    </citation>
    <scope>NUCLEOTIDE SEQUENCE [LARGE SCALE GENOMIC DNA]</scope>
    <source>
        <strain evidence="1">SpSt-289</strain>
    </source>
</reference>
<name>A0A7C1JJS7_9CHLR</name>
<evidence type="ECO:0000313" key="1">
    <source>
        <dbReference type="EMBL" id="HDX30982.1"/>
    </source>
</evidence>
<gene>
    <name evidence="1" type="ORF">ENQ20_05745</name>
</gene>
<sequence>MQAKRKFLPILLVAVALAILAACNGGGGGQGRTWFNLPSLPVNVDASGAASVYGIGLGQVLTPDQVRLLQSLGQRVELRVGHNGIHVYINGEDQAYLAWDDESAANLAELLKGIPGADVAAQAIPWLRRIGLGAAVNVPPAQGQPLDIPRWRGETSITPPAQPPQRGEPIVLGLSFDERGSGAVGGIPGEALAALLGTNPLQLDPGTIAQLRSLGLGRIAVETTPTGLSISVDGKKLPGIAYDATYLQRLRRMLPAVLGGDANLEETLGGVLEQLPNLNLALNVDLTGAPTELKLPDLPLKVGEDGSLEVLGLSVPGLTLPAETLKPLRDLGIEHLALSLSTEDVIIAIDGQTLPHIRFGPNGLNTLLGVVGGQANLPKPLLDAVTDAVLKDGVKVRLALAGDLADVAVPEAPRFTPADLGNLSTPVIRASVNIQGGRITAVGGLTAEQLAALGVELPALPPDVMKILSDLGAKTVDIVNSPNNLSIQINGTELLSMDYDAASLAHLLELAKPYLAGTPLEDPAVMKLVQDVILPIAPAADVKLHITIE</sequence>
<dbReference type="EMBL" id="DSMG01000063">
    <property type="protein sequence ID" value="HDX30982.1"/>
    <property type="molecule type" value="Genomic_DNA"/>
</dbReference>
<organism evidence="1">
    <name type="scientific">Caldilinea aerophila</name>
    <dbReference type="NCBI Taxonomy" id="133453"/>
    <lineage>
        <taxon>Bacteria</taxon>
        <taxon>Bacillati</taxon>
        <taxon>Chloroflexota</taxon>
        <taxon>Caldilineae</taxon>
        <taxon>Caldilineales</taxon>
        <taxon>Caldilineaceae</taxon>
        <taxon>Caldilinea</taxon>
    </lineage>
</organism>
<accession>A0A7C1JJS7</accession>
<dbReference type="PROSITE" id="PS51257">
    <property type="entry name" value="PROKAR_LIPOPROTEIN"/>
    <property type="match status" value="1"/>
</dbReference>
<protein>
    <submittedName>
        <fullName evidence="1">Uncharacterized protein</fullName>
    </submittedName>
</protein>
<proteinExistence type="predicted"/>
<comment type="caution">
    <text evidence="1">The sequence shown here is derived from an EMBL/GenBank/DDBJ whole genome shotgun (WGS) entry which is preliminary data.</text>
</comment>